<organism evidence="2 3">
    <name type="scientific">Elysia marginata</name>
    <dbReference type="NCBI Taxonomy" id="1093978"/>
    <lineage>
        <taxon>Eukaryota</taxon>
        <taxon>Metazoa</taxon>
        <taxon>Spiralia</taxon>
        <taxon>Lophotrochozoa</taxon>
        <taxon>Mollusca</taxon>
        <taxon>Gastropoda</taxon>
        <taxon>Heterobranchia</taxon>
        <taxon>Euthyneura</taxon>
        <taxon>Panpulmonata</taxon>
        <taxon>Sacoglossa</taxon>
        <taxon>Placobranchoidea</taxon>
        <taxon>Plakobranchidae</taxon>
        <taxon>Elysia</taxon>
    </lineage>
</organism>
<proteinExistence type="predicted"/>
<reference evidence="2 3" key="1">
    <citation type="journal article" date="2021" name="Elife">
        <title>Chloroplast acquisition without the gene transfer in kleptoplastic sea slugs, Plakobranchus ocellatus.</title>
        <authorList>
            <person name="Maeda T."/>
            <person name="Takahashi S."/>
            <person name="Yoshida T."/>
            <person name="Shimamura S."/>
            <person name="Takaki Y."/>
            <person name="Nagai Y."/>
            <person name="Toyoda A."/>
            <person name="Suzuki Y."/>
            <person name="Arimoto A."/>
            <person name="Ishii H."/>
            <person name="Satoh N."/>
            <person name="Nishiyama T."/>
            <person name="Hasebe M."/>
            <person name="Maruyama T."/>
            <person name="Minagawa J."/>
            <person name="Obokata J."/>
            <person name="Shigenobu S."/>
        </authorList>
    </citation>
    <scope>NUCLEOTIDE SEQUENCE [LARGE SCALE GENOMIC DNA]</scope>
</reference>
<gene>
    <name evidence="2" type="ORF">ElyMa_003869600</name>
</gene>
<sequence length="108" mass="11696">MSNQQGFATSLPLARRLSNSRSSAIIDGRPSEVKRNIPKVSRTYEGEGVTQSVSQSPPGPGDLRKHNAWACRAGVFRLPGTLSSSPEPHLELLELEWCCVKSSLPPSP</sequence>
<evidence type="ECO:0000256" key="1">
    <source>
        <dbReference type="SAM" id="MobiDB-lite"/>
    </source>
</evidence>
<evidence type="ECO:0000313" key="2">
    <source>
        <dbReference type="EMBL" id="GFR73528.1"/>
    </source>
</evidence>
<dbReference type="Proteomes" id="UP000762676">
    <property type="component" value="Unassembled WGS sequence"/>
</dbReference>
<name>A0AAV4FJT0_9GAST</name>
<dbReference type="AlphaFoldDB" id="A0AAV4FJT0"/>
<feature type="region of interest" description="Disordered" evidence="1">
    <location>
        <begin position="19"/>
        <end position="64"/>
    </location>
</feature>
<dbReference type="EMBL" id="BMAT01007889">
    <property type="protein sequence ID" value="GFR73528.1"/>
    <property type="molecule type" value="Genomic_DNA"/>
</dbReference>
<comment type="caution">
    <text evidence="2">The sequence shown here is derived from an EMBL/GenBank/DDBJ whole genome shotgun (WGS) entry which is preliminary data.</text>
</comment>
<keyword evidence="3" id="KW-1185">Reference proteome</keyword>
<protein>
    <submittedName>
        <fullName evidence="2">Uncharacterized protein</fullName>
    </submittedName>
</protein>
<evidence type="ECO:0000313" key="3">
    <source>
        <dbReference type="Proteomes" id="UP000762676"/>
    </source>
</evidence>
<accession>A0AAV4FJT0</accession>